<dbReference type="PRINTS" id="PR00598">
    <property type="entry name" value="HTHMARR"/>
</dbReference>
<feature type="domain" description="HTH marR-type" evidence="1">
    <location>
        <begin position="8"/>
        <end position="141"/>
    </location>
</feature>
<protein>
    <submittedName>
        <fullName evidence="2">Transcriptional regulator</fullName>
    </submittedName>
</protein>
<proteinExistence type="predicted"/>
<dbReference type="RefSeq" id="WP_104372223.1">
    <property type="nucleotide sequence ID" value="NZ_BFAV01000123.1"/>
</dbReference>
<sequence length="147" mass="16680">MQNEDENVKILVENLLFIFRALHRGLESLLPEDGLTVPQRFIMGHLIKHGSMSVKELGQKVGLTHSTVSGIVDRLERKGMAIRVQDLQDRRITKVTITDLGRNHLHRIKPRRMFSLVVDSFNNAPAGEQRKILDGLAALRRLLDDGK</sequence>
<dbReference type="InterPro" id="IPR036388">
    <property type="entry name" value="WH-like_DNA-bd_sf"/>
</dbReference>
<dbReference type="Gene3D" id="1.10.10.10">
    <property type="entry name" value="Winged helix-like DNA-binding domain superfamily/Winged helix DNA-binding domain"/>
    <property type="match status" value="1"/>
</dbReference>
<comment type="caution">
    <text evidence="2">The sequence shown here is derived from an EMBL/GenBank/DDBJ whole genome shotgun (WGS) entry which is preliminary data.</text>
</comment>
<dbReference type="SMART" id="SM00347">
    <property type="entry name" value="HTH_MARR"/>
    <property type="match status" value="1"/>
</dbReference>
<evidence type="ECO:0000313" key="2">
    <source>
        <dbReference type="EMBL" id="GBF33897.1"/>
    </source>
</evidence>
<dbReference type="Pfam" id="PF01047">
    <property type="entry name" value="MarR"/>
    <property type="match status" value="1"/>
</dbReference>
<accession>A0A2L2XC40</accession>
<dbReference type="InterPro" id="IPR036390">
    <property type="entry name" value="WH_DNA-bd_sf"/>
</dbReference>
<dbReference type="PANTHER" id="PTHR33164:SF57">
    <property type="entry name" value="MARR-FAMILY TRANSCRIPTIONAL REGULATOR"/>
    <property type="match status" value="1"/>
</dbReference>
<dbReference type="PROSITE" id="PS50995">
    <property type="entry name" value="HTH_MARR_2"/>
    <property type="match status" value="1"/>
</dbReference>
<keyword evidence="3" id="KW-1185">Reference proteome</keyword>
<gene>
    <name evidence="2" type="ORF">DCCM_3008</name>
</gene>
<dbReference type="InterPro" id="IPR000835">
    <property type="entry name" value="HTH_MarR-typ"/>
</dbReference>
<dbReference type="EMBL" id="BFAV01000123">
    <property type="protein sequence ID" value="GBF33897.1"/>
    <property type="molecule type" value="Genomic_DNA"/>
</dbReference>
<dbReference type="OrthoDB" id="49580at2"/>
<dbReference type="GO" id="GO:0006950">
    <property type="term" value="P:response to stress"/>
    <property type="evidence" value="ECO:0007669"/>
    <property type="project" value="TreeGrafter"/>
</dbReference>
<dbReference type="PANTHER" id="PTHR33164">
    <property type="entry name" value="TRANSCRIPTIONAL REGULATOR, MARR FAMILY"/>
    <property type="match status" value="1"/>
</dbReference>
<dbReference type="SUPFAM" id="SSF46785">
    <property type="entry name" value="Winged helix' DNA-binding domain"/>
    <property type="match status" value="1"/>
</dbReference>
<evidence type="ECO:0000313" key="3">
    <source>
        <dbReference type="Proteomes" id="UP000239549"/>
    </source>
</evidence>
<dbReference type="AlphaFoldDB" id="A0A2L2XC40"/>
<reference evidence="3" key="1">
    <citation type="submission" date="2018-02" db="EMBL/GenBank/DDBJ databases">
        <title>Genome sequence of Desulfocucumis palustris strain NAW-5.</title>
        <authorList>
            <person name="Watanabe M."/>
            <person name="Kojima H."/>
            <person name="Fukui M."/>
        </authorList>
    </citation>
    <scope>NUCLEOTIDE SEQUENCE [LARGE SCALE GENOMIC DNA]</scope>
    <source>
        <strain evidence="3">NAW-5</strain>
    </source>
</reference>
<name>A0A2L2XC40_9FIRM</name>
<dbReference type="InterPro" id="IPR039422">
    <property type="entry name" value="MarR/SlyA-like"/>
</dbReference>
<dbReference type="GO" id="GO:0003700">
    <property type="term" value="F:DNA-binding transcription factor activity"/>
    <property type="evidence" value="ECO:0007669"/>
    <property type="project" value="InterPro"/>
</dbReference>
<dbReference type="Proteomes" id="UP000239549">
    <property type="component" value="Unassembled WGS sequence"/>
</dbReference>
<organism evidence="2 3">
    <name type="scientific">Desulfocucumis palustris</name>
    <dbReference type="NCBI Taxonomy" id="1898651"/>
    <lineage>
        <taxon>Bacteria</taxon>
        <taxon>Bacillati</taxon>
        <taxon>Bacillota</taxon>
        <taxon>Clostridia</taxon>
        <taxon>Eubacteriales</taxon>
        <taxon>Desulfocucumaceae</taxon>
        <taxon>Desulfocucumis</taxon>
    </lineage>
</organism>
<evidence type="ECO:0000259" key="1">
    <source>
        <dbReference type="PROSITE" id="PS50995"/>
    </source>
</evidence>